<protein>
    <submittedName>
        <fullName evidence="3">Uncharacterized protein</fullName>
    </submittedName>
</protein>
<keyword evidence="2" id="KW-1185">Reference proteome</keyword>
<dbReference type="Proteomes" id="UP000813463">
    <property type="component" value="Chromosome 4"/>
</dbReference>
<sequence length="213" mass="23167">MKGISEMNHVLCKLEKSKREGRKERLQACVSNKLAQTTEVPVVSMVVKPGGNSKEDDASEEVSVSQLQKGPAASLINDGGQKACCAKILFDADERPVEGEKKNEKDGNRNGRNTPLANKIPFQDPNEVTDDAASHDLDGSTEHTIKKAPAYLASLGNGSLDNPVITDDEKTVVKENCKFDPFEVFGPVLDCRIKKLECVVSRIRTIKLSSKAS</sequence>
<feature type="compositionally biased region" description="Basic and acidic residues" evidence="1">
    <location>
        <begin position="96"/>
        <end position="109"/>
    </location>
</feature>
<evidence type="ECO:0000256" key="1">
    <source>
        <dbReference type="SAM" id="MobiDB-lite"/>
    </source>
</evidence>
<feature type="region of interest" description="Disordered" evidence="1">
    <location>
        <begin position="47"/>
        <end position="73"/>
    </location>
</feature>
<feature type="region of interest" description="Disordered" evidence="1">
    <location>
        <begin position="96"/>
        <end position="126"/>
    </location>
</feature>
<evidence type="ECO:0000313" key="3">
    <source>
        <dbReference type="RefSeq" id="XP_056682984.1"/>
    </source>
</evidence>
<reference evidence="2" key="1">
    <citation type="journal article" date="2021" name="Nat. Commun.">
        <title>Genomic analyses provide insights into spinach domestication and the genetic basis of agronomic traits.</title>
        <authorList>
            <person name="Cai X."/>
            <person name="Sun X."/>
            <person name="Xu C."/>
            <person name="Sun H."/>
            <person name="Wang X."/>
            <person name="Ge C."/>
            <person name="Zhang Z."/>
            <person name="Wang Q."/>
            <person name="Fei Z."/>
            <person name="Jiao C."/>
            <person name="Wang Q."/>
        </authorList>
    </citation>
    <scope>NUCLEOTIDE SEQUENCE [LARGE SCALE GENOMIC DNA]</scope>
    <source>
        <strain evidence="2">cv. Varoflay</strain>
    </source>
</reference>
<name>A0ABM3QHZ4_SPIOL</name>
<evidence type="ECO:0000313" key="2">
    <source>
        <dbReference type="Proteomes" id="UP000813463"/>
    </source>
</evidence>
<dbReference type="RefSeq" id="XP_056682984.1">
    <property type="nucleotide sequence ID" value="XM_056827006.1"/>
</dbReference>
<proteinExistence type="predicted"/>
<accession>A0ABM3QHZ4</accession>
<reference evidence="3" key="2">
    <citation type="submission" date="2025-08" db="UniProtKB">
        <authorList>
            <consortium name="RefSeq"/>
        </authorList>
    </citation>
    <scope>IDENTIFICATION</scope>
    <source>
        <tissue evidence="3">Leaf</tissue>
    </source>
</reference>
<dbReference type="GeneID" id="130459558"/>
<gene>
    <name evidence="3" type="primary">LOC130459558</name>
</gene>
<organism evidence="2 3">
    <name type="scientific">Spinacia oleracea</name>
    <name type="common">Spinach</name>
    <dbReference type="NCBI Taxonomy" id="3562"/>
    <lineage>
        <taxon>Eukaryota</taxon>
        <taxon>Viridiplantae</taxon>
        <taxon>Streptophyta</taxon>
        <taxon>Embryophyta</taxon>
        <taxon>Tracheophyta</taxon>
        <taxon>Spermatophyta</taxon>
        <taxon>Magnoliopsida</taxon>
        <taxon>eudicotyledons</taxon>
        <taxon>Gunneridae</taxon>
        <taxon>Pentapetalae</taxon>
        <taxon>Caryophyllales</taxon>
        <taxon>Chenopodiaceae</taxon>
        <taxon>Chenopodioideae</taxon>
        <taxon>Anserineae</taxon>
        <taxon>Spinacia</taxon>
    </lineage>
</organism>